<organism evidence="2 3">
    <name type="scientific">Pseudonocardia bannensis</name>
    <dbReference type="NCBI Taxonomy" id="630973"/>
    <lineage>
        <taxon>Bacteria</taxon>
        <taxon>Bacillati</taxon>
        <taxon>Actinomycetota</taxon>
        <taxon>Actinomycetes</taxon>
        <taxon>Pseudonocardiales</taxon>
        <taxon>Pseudonocardiaceae</taxon>
        <taxon>Pseudonocardia</taxon>
    </lineage>
</organism>
<gene>
    <name evidence="2" type="ORF">HF519_18925</name>
</gene>
<comment type="caution">
    <text evidence="2">The sequence shown here is derived from an EMBL/GenBank/DDBJ whole genome shotgun (WGS) entry which is preliminary data.</text>
</comment>
<reference evidence="2 3" key="1">
    <citation type="submission" date="2020-04" db="EMBL/GenBank/DDBJ databases">
        <authorList>
            <person name="Klaysubun C."/>
            <person name="Duangmal K."/>
            <person name="Lipun K."/>
        </authorList>
    </citation>
    <scope>NUCLEOTIDE SEQUENCE [LARGE SCALE GENOMIC DNA]</scope>
    <source>
        <strain evidence="2 3">DSM 45300</strain>
    </source>
</reference>
<dbReference type="Pfam" id="PF13794">
    <property type="entry name" value="MiaE_2"/>
    <property type="match status" value="1"/>
</dbReference>
<keyword evidence="3" id="KW-1185">Reference proteome</keyword>
<protein>
    <submittedName>
        <fullName evidence="2">Hydroxylase</fullName>
    </submittedName>
</protein>
<dbReference type="InterPro" id="IPR012347">
    <property type="entry name" value="Ferritin-like"/>
</dbReference>
<accession>A0A848DMF3</accession>
<proteinExistence type="predicted"/>
<evidence type="ECO:0000313" key="2">
    <source>
        <dbReference type="EMBL" id="NMH93611.1"/>
    </source>
</evidence>
<dbReference type="InterPro" id="IPR059125">
    <property type="entry name" value="Ferritin_actino"/>
</dbReference>
<dbReference type="AlphaFoldDB" id="A0A848DMF3"/>
<dbReference type="EMBL" id="JAAXKZ010000075">
    <property type="protein sequence ID" value="NMH93611.1"/>
    <property type="molecule type" value="Genomic_DNA"/>
</dbReference>
<evidence type="ECO:0000259" key="1">
    <source>
        <dbReference type="Pfam" id="PF13794"/>
    </source>
</evidence>
<evidence type="ECO:0000313" key="3">
    <source>
        <dbReference type="Proteomes" id="UP000586918"/>
    </source>
</evidence>
<dbReference type="SUPFAM" id="SSF47240">
    <property type="entry name" value="Ferritin-like"/>
    <property type="match status" value="1"/>
</dbReference>
<dbReference type="Proteomes" id="UP000586918">
    <property type="component" value="Unassembled WGS sequence"/>
</dbReference>
<dbReference type="Gene3D" id="1.20.1260.10">
    <property type="match status" value="1"/>
</dbReference>
<dbReference type="CDD" id="cd00657">
    <property type="entry name" value="Ferritin_like"/>
    <property type="match status" value="1"/>
</dbReference>
<feature type="domain" description="Ferritin-like" evidence="1">
    <location>
        <begin position="46"/>
        <end position="226"/>
    </location>
</feature>
<name>A0A848DMF3_9PSEU</name>
<sequence length="254" mass="26746">MGRVTCAAARSALAAAADPDTRLAAMVGNAGVGGDVADAAAEVPARATIDLLGVLAYGELSAFDRLAEDARTAPTLSGRAQLSAMAAAEIGHFRLLEDHLRGLGVSVEEAMAPFVGPLDSYHASTAPRSWLESLVKAYVGDGLAADFYREIAGWVDESTGELVRQVLADTGHSAFAEREVRAACTANRQVRDRLALWGRRLLGEAVTQAQHIVAERDELAEFIVRGSGDLTGIATLIKRLQSNHGKRMASLGLA</sequence>
<dbReference type="InterPro" id="IPR009078">
    <property type="entry name" value="Ferritin-like_SF"/>
</dbReference>